<dbReference type="EMBL" id="JAMSHJ010000001">
    <property type="protein sequence ID" value="KAI5443821.1"/>
    <property type="molecule type" value="Genomic_DNA"/>
</dbReference>
<reference evidence="1 2" key="1">
    <citation type="journal article" date="2022" name="Nat. Genet.">
        <title>Improved pea reference genome and pan-genome highlight genomic features and evolutionary characteristics.</title>
        <authorList>
            <person name="Yang T."/>
            <person name="Liu R."/>
            <person name="Luo Y."/>
            <person name="Hu S."/>
            <person name="Wang D."/>
            <person name="Wang C."/>
            <person name="Pandey M.K."/>
            <person name="Ge S."/>
            <person name="Xu Q."/>
            <person name="Li N."/>
            <person name="Li G."/>
            <person name="Huang Y."/>
            <person name="Saxena R.K."/>
            <person name="Ji Y."/>
            <person name="Li M."/>
            <person name="Yan X."/>
            <person name="He Y."/>
            <person name="Liu Y."/>
            <person name="Wang X."/>
            <person name="Xiang C."/>
            <person name="Varshney R.K."/>
            <person name="Ding H."/>
            <person name="Gao S."/>
            <person name="Zong X."/>
        </authorList>
    </citation>
    <scope>NUCLEOTIDE SEQUENCE [LARGE SCALE GENOMIC DNA]</scope>
    <source>
        <strain evidence="1 2">cv. Zhongwan 6</strain>
    </source>
</reference>
<dbReference type="Gramene" id="Psat01G0246200-T1">
    <property type="protein sequence ID" value="KAI5443821.1"/>
    <property type="gene ID" value="KIW84_012462"/>
</dbReference>
<dbReference type="AlphaFoldDB" id="A0A9D5GWD3"/>
<keyword evidence="2" id="KW-1185">Reference proteome</keyword>
<name>A0A9D5GWD3_PEA</name>
<evidence type="ECO:0000313" key="1">
    <source>
        <dbReference type="EMBL" id="KAI5443821.1"/>
    </source>
</evidence>
<dbReference type="Proteomes" id="UP001058974">
    <property type="component" value="Chromosome 1"/>
</dbReference>
<comment type="caution">
    <text evidence="1">The sequence shown here is derived from an EMBL/GenBank/DDBJ whole genome shotgun (WGS) entry which is preliminary data.</text>
</comment>
<organism evidence="1 2">
    <name type="scientific">Pisum sativum</name>
    <name type="common">Garden pea</name>
    <name type="synonym">Lathyrus oleraceus</name>
    <dbReference type="NCBI Taxonomy" id="3888"/>
    <lineage>
        <taxon>Eukaryota</taxon>
        <taxon>Viridiplantae</taxon>
        <taxon>Streptophyta</taxon>
        <taxon>Embryophyta</taxon>
        <taxon>Tracheophyta</taxon>
        <taxon>Spermatophyta</taxon>
        <taxon>Magnoliopsida</taxon>
        <taxon>eudicotyledons</taxon>
        <taxon>Gunneridae</taxon>
        <taxon>Pentapetalae</taxon>
        <taxon>rosids</taxon>
        <taxon>fabids</taxon>
        <taxon>Fabales</taxon>
        <taxon>Fabaceae</taxon>
        <taxon>Papilionoideae</taxon>
        <taxon>50 kb inversion clade</taxon>
        <taxon>NPAAA clade</taxon>
        <taxon>Hologalegina</taxon>
        <taxon>IRL clade</taxon>
        <taxon>Fabeae</taxon>
        <taxon>Lathyrus</taxon>
    </lineage>
</organism>
<evidence type="ECO:0000313" key="2">
    <source>
        <dbReference type="Proteomes" id="UP001058974"/>
    </source>
</evidence>
<gene>
    <name evidence="1" type="ORF">KIW84_012462</name>
</gene>
<accession>A0A9D5GWD3</accession>
<protein>
    <submittedName>
        <fullName evidence="1">Uncharacterized protein</fullName>
    </submittedName>
</protein>
<proteinExistence type="predicted"/>
<sequence>MFTWSTYKIYMAHILHFDKNPREKKSNFLVMTQSKKELEVVKETEFFCPVVIKGLMSTLNEETTISEETTRIKGIPEDFKELNADELPNNLYPMRDKGVKVKIFNVGDDMMVFLLLQQLSGHRNVYTMGSRETCPIASFFTTLRTMLVLTSITPYIWCFHQLTMAKNTRMKGLEVVVNGINTTMQKMMEDADARHNNYMQHRHTNMVHLERVKTQLGSLQLSSSLNGSGNSKGTP</sequence>